<dbReference type="Pfam" id="PF18911">
    <property type="entry name" value="PKD_4"/>
    <property type="match status" value="1"/>
</dbReference>
<comment type="caution">
    <text evidence="3">The sequence shown here is derived from an EMBL/GenBank/DDBJ whole genome shotgun (WGS) entry which is preliminary data.</text>
</comment>
<feature type="domain" description="PKD" evidence="2">
    <location>
        <begin position="493"/>
        <end position="586"/>
    </location>
</feature>
<dbReference type="EMBL" id="QFXE01000001">
    <property type="protein sequence ID" value="RDH88492.1"/>
    <property type="molecule type" value="Genomic_DNA"/>
</dbReference>
<proteinExistence type="predicted"/>
<evidence type="ECO:0000256" key="1">
    <source>
        <dbReference type="SAM" id="SignalP"/>
    </source>
</evidence>
<dbReference type="Proteomes" id="UP000254771">
    <property type="component" value="Unassembled WGS sequence"/>
</dbReference>
<feature type="chain" id="PRO_5016705667" description="PKD domain-containing protein" evidence="1">
    <location>
        <begin position="27"/>
        <end position="820"/>
    </location>
</feature>
<keyword evidence="4" id="KW-1185">Reference proteome</keyword>
<dbReference type="InterPro" id="IPR035986">
    <property type="entry name" value="PKD_dom_sf"/>
</dbReference>
<dbReference type="SUPFAM" id="SSF49299">
    <property type="entry name" value="PKD domain"/>
    <property type="match status" value="3"/>
</dbReference>
<evidence type="ECO:0000259" key="2">
    <source>
        <dbReference type="Pfam" id="PF18911"/>
    </source>
</evidence>
<reference evidence="3 4" key="1">
    <citation type="journal article" date="2018" name="ISME J.">
        <title>Endosymbiont genomes yield clues of tubeworm success.</title>
        <authorList>
            <person name="Li Y."/>
            <person name="Liles M.R."/>
            <person name="Halanych K.M."/>
        </authorList>
    </citation>
    <scope>NUCLEOTIDE SEQUENCE [LARGE SCALE GENOMIC DNA]</scope>
    <source>
        <strain evidence="3">A1462</strain>
    </source>
</reference>
<dbReference type="CDD" id="cd00146">
    <property type="entry name" value="PKD"/>
    <property type="match status" value="1"/>
</dbReference>
<accession>A0A370DVM5</accession>
<dbReference type="InterPro" id="IPR013783">
    <property type="entry name" value="Ig-like_fold"/>
</dbReference>
<name>A0A370DVM5_9GAMM</name>
<protein>
    <recommendedName>
        <fullName evidence="2">PKD domain-containing protein</fullName>
    </recommendedName>
</protein>
<keyword evidence="1" id="KW-0732">Signal</keyword>
<gene>
    <name evidence="3" type="ORF">DIZ78_00725</name>
</gene>
<feature type="signal peptide" evidence="1">
    <location>
        <begin position="1"/>
        <end position="26"/>
    </location>
</feature>
<evidence type="ECO:0000313" key="3">
    <source>
        <dbReference type="EMBL" id="RDH88492.1"/>
    </source>
</evidence>
<evidence type="ECO:0000313" key="4">
    <source>
        <dbReference type="Proteomes" id="UP000254771"/>
    </source>
</evidence>
<organism evidence="3 4">
    <name type="scientific">endosymbiont of Escarpia spicata</name>
    <dbReference type="NCBI Taxonomy" id="2200908"/>
    <lineage>
        <taxon>Bacteria</taxon>
        <taxon>Pseudomonadati</taxon>
        <taxon>Pseudomonadota</taxon>
        <taxon>Gammaproteobacteria</taxon>
        <taxon>sulfur-oxidizing symbionts</taxon>
    </lineage>
</organism>
<dbReference type="AlphaFoldDB" id="A0A370DVM5"/>
<dbReference type="InterPro" id="IPR000601">
    <property type="entry name" value="PKD_dom"/>
</dbReference>
<sequence length="820" mass="88506">MKRSIKWRWLVMLAPLAMLAMSSVEAAVNVRVQPSGDNVTTAYALSGEQRILFGNVEGAAAYECRWQFSDGTPATAWAAPGATRFINTTHTYASAAPHWARLTCRDPGNIADTDSETINMLVIGTDNLNRQKNDAIDDGLRYSYNRILTGGSYQGCFYGSGQYGASTGMALLAFENHGHNLDSNDEDIYKAVVEEGLACILRVYPTAINMTNQACVGDPELGDTDADNDNKGLRFQSTNQYYTPFMMMAIVNAGSLATGQSHVVNYGNAAVNGMSLYDIAVDTKDYLVWSQGDANSCVRNGWRYWEHSAGPDNSANQWPALALAEAATRWGIDSNPVAKTQQDGWLTASQYPGTTGHGGGFCYTYCGGANYARTAAGVIDHQWVGTAIGDSRVQRALDYLERNFFTTASDGNTRNFYAMYGFYKAMKLYGIPDDNFRGIDWTQEYTNWLVNSRQFTSATYKGSYFRGIYNWFNTDFDTYVALAILAPEVASLPPVAQAGPDQSVLPGTVVNFDGSTSVHTDPTKALFVFRWDFDATDGLWWEAGPFPAAGEGAVGVTASNVYADTSSPEDYTVTLQVTDNGGTPANPDPAMTDSDALNVHVETFQVPPVPVTNGPWAAIPGVPVTFDGSASFDPNPGDTITSYEWDLDGDGVFNEVPDDGTPVAPGVVTKTFPAPTSGVATLRVTDNHGASAASDAEFIAVGLAYVTDYVNCWVTRTGRYTYHYGMVITVENIGDAELQNLEMTLTGVPDNRTIVDDTSLLGTLAPAAQAATACDPGAKTADISTVLNRRVPFGGTWEWKAEFDSDGTHYVIPNLPPLAP</sequence>
<dbReference type="Gene3D" id="2.60.40.10">
    <property type="entry name" value="Immunoglobulins"/>
    <property type="match status" value="2"/>
</dbReference>